<sequence length="274" mass="30723">MVVRMMLKKRVISAIIGISLLIFLVFAGSLPFFITVSIITVLAVREYSRMLEIKSKSLLALLGLNAVLIVFNAYQISNNFNFLPYGIIFFIIIFSLYIFHLYNYEENNFIKNISYQVFAIIYIGGGLSFAVFLRDINTDPFINTTALWLVLIATWLTDSGAYFVGKKFGKKSMAPIISPNKTIAGAVGGVLITAVFIITAAYILEILNIYYVIFAFLFPGVAILGDLFESCIKRNFKVKDTGTIIPGHGGILDRFDSFIFTAPFTYYFIILFLG</sequence>
<dbReference type="InterPro" id="IPR000374">
    <property type="entry name" value="PC_trans"/>
</dbReference>
<dbReference type="UniPathway" id="UPA00557">
    <property type="reaction ID" value="UER00614"/>
</dbReference>
<comment type="catalytic activity">
    <reaction evidence="1 18">
        <text>a 1,2-diacyl-sn-glycero-3-phosphate + CTP + H(+) = a CDP-1,2-diacyl-sn-glycerol + diphosphate</text>
        <dbReference type="Rhea" id="RHEA:16229"/>
        <dbReference type="ChEBI" id="CHEBI:15378"/>
        <dbReference type="ChEBI" id="CHEBI:33019"/>
        <dbReference type="ChEBI" id="CHEBI:37563"/>
        <dbReference type="ChEBI" id="CHEBI:58332"/>
        <dbReference type="ChEBI" id="CHEBI:58608"/>
        <dbReference type="EC" id="2.7.7.41"/>
    </reaction>
</comment>
<dbReference type="Proteomes" id="UP000199519">
    <property type="component" value="Unassembled WGS sequence"/>
</dbReference>
<evidence type="ECO:0000313" key="25">
    <source>
        <dbReference type="Proteomes" id="UP000198612"/>
    </source>
</evidence>
<evidence type="ECO:0000313" key="24">
    <source>
        <dbReference type="EMBL" id="SES61742.1"/>
    </source>
</evidence>
<dbReference type="EMBL" id="QICM01000003">
    <property type="protein sequence ID" value="PXV69315.1"/>
    <property type="molecule type" value="Genomic_DNA"/>
</dbReference>
<dbReference type="Proteomes" id="UP000198945">
    <property type="component" value="Unassembled WGS sequence"/>
</dbReference>
<keyword evidence="15 19" id="KW-0472">Membrane</keyword>
<keyword evidence="13 19" id="KW-1133">Transmembrane helix</keyword>
<evidence type="ECO:0000256" key="8">
    <source>
        <dbReference type="ARBA" id="ARBA00022475"/>
    </source>
</evidence>
<keyword evidence="9" id="KW-0444">Lipid biosynthesis</keyword>
<evidence type="ECO:0000313" key="21">
    <source>
        <dbReference type="EMBL" id="SDC02058.1"/>
    </source>
</evidence>
<accession>A0A1G6I6K7</accession>
<dbReference type="AlphaFoldDB" id="A0A1G6I6K7"/>
<evidence type="ECO:0000313" key="20">
    <source>
        <dbReference type="EMBL" id="PXV69315.1"/>
    </source>
</evidence>
<evidence type="ECO:0000313" key="27">
    <source>
        <dbReference type="Proteomes" id="UP000199519"/>
    </source>
</evidence>
<keyword evidence="8" id="KW-1003">Cell membrane</keyword>
<evidence type="ECO:0000256" key="15">
    <source>
        <dbReference type="ARBA" id="ARBA00023136"/>
    </source>
</evidence>
<evidence type="ECO:0000313" key="29">
    <source>
        <dbReference type="Proteomes" id="UP000324896"/>
    </source>
</evidence>
<evidence type="ECO:0000256" key="11">
    <source>
        <dbReference type="ARBA" id="ARBA00022692"/>
    </source>
</evidence>
<evidence type="ECO:0000256" key="13">
    <source>
        <dbReference type="ARBA" id="ARBA00022989"/>
    </source>
</evidence>
<keyword evidence="27" id="KW-1185">Reference proteome</keyword>
<reference evidence="25 27" key="1">
    <citation type="submission" date="2016-10" db="EMBL/GenBank/DDBJ databases">
        <authorList>
            <person name="Varghese N."/>
            <person name="Submissions S."/>
        </authorList>
    </citation>
    <scope>NUCLEOTIDE SEQUENCE [LARGE SCALE GENOMIC DNA]</scope>
    <source>
        <strain evidence="21 29">WG10</strain>
        <strain evidence="22 27">WG2</strain>
        <strain evidence="24 25">WG5</strain>
    </source>
</reference>
<evidence type="ECO:0000313" key="28">
    <source>
        <dbReference type="Proteomes" id="UP000247389"/>
    </source>
</evidence>
<protein>
    <recommendedName>
        <fullName evidence="7 18">Phosphatidate cytidylyltransferase</fullName>
        <ecNumber evidence="6 18">2.7.7.41</ecNumber>
    </recommendedName>
</protein>
<dbReference type="PANTHER" id="PTHR46382">
    <property type="entry name" value="PHOSPHATIDATE CYTIDYLYLTRANSFERASE"/>
    <property type="match status" value="1"/>
</dbReference>
<evidence type="ECO:0000256" key="14">
    <source>
        <dbReference type="ARBA" id="ARBA00023098"/>
    </source>
</evidence>
<evidence type="ECO:0000256" key="16">
    <source>
        <dbReference type="ARBA" id="ARBA00023209"/>
    </source>
</evidence>
<evidence type="ECO:0000256" key="4">
    <source>
        <dbReference type="ARBA" id="ARBA00005189"/>
    </source>
</evidence>
<evidence type="ECO:0000256" key="1">
    <source>
        <dbReference type="ARBA" id="ARBA00001698"/>
    </source>
</evidence>
<keyword evidence="14" id="KW-0443">Lipid metabolism</keyword>
<dbReference type="GO" id="GO:0004605">
    <property type="term" value="F:phosphatidate cytidylyltransferase activity"/>
    <property type="evidence" value="ECO:0007669"/>
    <property type="project" value="UniProtKB-EC"/>
</dbReference>
<gene>
    <name evidence="20" type="ORF">C8C78_10322</name>
    <name evidence="21" type="ORF">SAMN04488597_101290</name>
    <name evidence="22" type="ORF">SAMN04488598_101164</name>
    <name evidence="24" type="ORF">SAMN04515652_101127</name>
    <name evidence="23" type="ORF">SAMN04515654_10716</name>
</gene>
<feature type="transmembrane region" description="Helical" evidence="19">
    <location>
        <begin position="209"/>
        <end position="228"/>
    </location>
</feature>
<evidence type="ECO:0000256" key="10">
    <source>
        <dbReference type="ARBA" id="ARBA00022679"/>
    </source>
</evidence>
<reference evidence="23 26" key="2">
    <citation type="submission" date="2016-10" db="EMBL/GenBank/DDBJ databases">
        <authorList>
            <person name="de Groot N.N."/>
        </authorList>
    </citation>
    <scope>NUCLEOTIDE SEQUENCE [LARGE SCALE GENOMIC DNA]</scope>
    <source>
        <strain evidence="23 26">WG7</strain>
    </source>
</reference>
<comment type="pathway">
    <text evidence="4">Lipid metabolism.</text>
</comment>
<feature type="transmembrane region" description="Helical" evidence="19">
    <location>
        <begin position="113"/>
        <end position="133"/>
    </location>
</feature>
<dbReference type="EMBL" id="FNEH01000007">
    <property type="protein sequence ID" value="SDI47818.1"/>
    <property type="molecule type" value="Genomic_DNA"/>
</dbReference>
<dbReference type="EMBL" id="FMYT01000001">
    <property type="protein sequence ID" value="SDC02058.1"/>
    <property type="molecule type" value="Genomic_DNA"/>
</dbReference>
<evidence type="ECO:0000256" key="3">
    <source>
        <dbReference type="ARBA" id="ARBA00005119"/>
    </source>
</evidence>
<dbReference type="GO" id="GO:0005886">
    <property type="term" value="C:plasma membrane"/>
    <property type="evidence" value="ECO:0007669"/>
    <property type="project" value="UniProtKB-SubCell"/>
</dbReference>
<evidence type="ECO:0000256" key="2">
    <source>
        <dbReference type="ARBA" id="ARBA00004651"/>
    </source>
</evidence>
<evidence type="ECO:0000313" key="26">
    <source>
        <dbReference type="Proteomes" id="UP000198945"/>
    </source>
</evidence>
<feature type="transmembrane region" description="Helical" evidence="19">
    <location>
        <begin position="82"/>
        <end position="101"/>
    </location>
</feature>
<dbReference type="PROSITE" id="PS01315">
    <property type="entry name" value="CDS"/>
    <property type="match status" value="1"/>
</dbReference>
<dbReference type="GO" id="GO:0016024">
    <property type="term" value="P:CDP-diacylglycerol biosynthetic process"/>
    <property type="evidence" value="ECO:0007669"/>
    <property type="project" value="UniProtKB-UniPathway"/>
</dbReference>
<dbReference type="PANTHER" id="PTHR46382:SF1">
    <property type="entry name" value="PHOSPHATIDATE CYTIDYLYLTRANSFERASE"/>
    <property type="match status" value="1"/>
</dbReference>
<dbReference type="Proteomes" id="UP000247389">
    <property type="component" value="Unassembled WGS sequence"/>
</dbReference>
<reference evidence="20 28" key="3">
    <citation type="submission" date="2018-04" db="EMBL/GenBank/DDBJ databases">
        <title>Subsurface microbial communities from deep shales in Ohio and West Virginia, USA.</title>
        <authorList>
            <person name="Wrighton K."/>
        </authorList>
    </citation>
    <scope>NUCLEOTIDE SEQUENCE [LARGE SCALE GENOMIC DNA]</scope>
    <source>
        <strain evidence="20 28">MSL28</strain>
    </source>
</reference>
<dbReference type="Pfam" id="PF01148">
    <property type="entry name" value="CTP_transf_1"/>
    <property type="match status" value="1"/>
</dbReference>
<keyword evidence="11 18" id="KW-0812">Transmembrane</keyword>
<dbReference type="EMBL" id="FNBJ01000001">
    <property type="protein sequence ID" value="SDE70811.1"/>
    <property type="molecule type" value="Genomic_DNA"/>
</dbReference>
<comment type="similarity">
    <text evidence="5 18">Belongs to the CDS family.</text>
</comment>
<evidence type="ECO:0000256" key="18">
    <source>
        <dbReference type="RuleBase" id="RU003938"/>
    </source>
</evidence>
<comment type="subcellular location">
    <subcellularLocation>
        <location evidence="2">Cell membrane</location>
        <topology evidence="2">Multi-pass membrane protein</topology>
    </subcellularLocation>
</comment>
<feature type="transmembrane region" description="Helical" evidence="19">
    <location>
        <begin position="12"/>
        <end position="45"/>
    </location>
</feature>
<dbReference type="Proteomes" id="UP000324896">
    <property type="component" value="Unassembled WGS sequence"/>
</dbReference>
<evidence type="ECO:0000313" key="22">
    <source>
        <dbReference type="EMBL" id="SDE70811.1"/>
    </source>
</evidence>
<evidence type="ECO:0000256" key="19">
    <source>
        <dbReference type="SAM" id="Phobius"/>
    </source>
</evidence>
<keyword evidence="12 18" id="KW-0548">Nucleotidyltransferase</keyword>
<evidence type="ECO:0000256" key="17">
    <source>
        <dbReference type="ARBA" id="ARBA00023264"/>
    </source>
</evidence>
<feature type="transmembrane region" description="Helical" evidence="19">
    <location>
        <begin position="184"/>
        <end position="203"/>
    </location>
</feature>
<dbReference type="Proteomes" id="UP000198612">
    <property type="component" value="Unassembled WGS sequence"/>
</dbReference>
<evidence type="ECO:0000256" key="5">
    <source>
        <dbReference type="ARBA" id="ARBA00010185"/>
    </source>
</evidence>
<name>A0A1G6I6K7_9FIRM</name>
<dbReference type="EC" id="2.7.7.41" evidence="6 18"/>
<evidence type="ECO:0000256" key="9">
    <source>
        <dbReference type="ARBA" id="ARBA00022516"/>
    </source>
</evidence>
<evidence type="ECO:0000256" key="6">
    <source>
        <dbReference type="ARBA" id="ARBA00012487"/>
    </source>
</evidence>
<keyword evidence="17" id="KW-1208">Phospholipid metabolism</keyword>
<organism evidence="21 29">
    <name type="scientific">Halanaerobium congolense</name>
    <dbReference type="NCBI Taxonomy" id="54121"/>
    <lineage>
        <taxon>Bacteria</taxon>
        <taxon>Bacillati</taxon>
        <taxon>Bacillota</taxon>
        <taxon>Clostridia</taxon>
        <taxon>Halanaerobiales</taxon>
        <taxon>Halanaerobiaceae</taxon>
        <taxon>Halanaerobium</taxon>
    </lineage>
</organism>
<evidence type="ECO:0000256" key="7">
    <source>
        <dbReference type="ARBA" id="ARBA00019373"/>
    </source>
</evidence>
<feature type="transmembrane region" description="Helical" evidence="19">
    <location>
        <begin position="145"/>
        <end position="164"/>
    </location>
</feature>
<feature type="transmembrane region" description="Helical" evidence="19">
    <location>
        <begin position="57"/>
        <end position="76"/>
    </location>
</feature>
<proteinExistence type="inferred from homology"/>
<dbReference type="EMBL" id="FOHG01000001">
    <property type="protein sequence ID" value="SES61742.1"/>
    <property type="molecule type" value="Genomic_DNA"/>
</dbReference>
<evidence type="ECO:0000313" key="23">
    <source>
        <dbReference type="EMBL" id="SDI47818.1"/>
    </source>
</evidence>
<evidence type="ECO:0000256" key="12">
    <source>
        <dbReference type="ARBA" id="ARBA00022695"/>
    </source>
</evidence>
<comment type="pathway">
    <text evidence="3 18">Phospholipid metabolism; CDP-diacylglycerol biosynthesis; CDP-diacylglycerol from sn-glycerol 3-phosphate: step 3/3.</text>
</comment>
<keyword evidence="10 18" id="KW-0808">Transferase</keyword>
<keyword evidence="16" id="KW-0594">Phospholipid biosynthesis</keyword>